<evidence type="ECO:0000313" key="3">
    <source>
        <dbReference type="Proteomes" id="UP000672097"/>
    </source>
</evidence>
<comment type="caution">
    <text evidence="2">The sequence shown here is derived from an EMBL/GenBank/DDBJ whole genome shotgun (WGS) entry which is preliminary data.</text>
</comment>
<dbReference type="RefSeq" id="WP_210808339.1">
    <property type="nucleotide sequence ID" value="NZ_JAGQDG010000003.1"/>
</dbReference>
<accession>A0ABS5DW83</accession>
<dbReference type="EMBL" id="JAGQDG010000003">
    <property type="protein sequence ID" value="MBQ0935410.1"/>
    <property type="molecule type" value="Genomic_DNA"/>
</dbReference>
<organism evidence="2 3">
    <name type="scientific">Ideonella paludis</name>
    <dbReference type="NCBI Taxonomy" id="1233411"/>
    <lineage>
        <taxon>Bacteria</taxon>
        <taxon>Pseudomonadati</taxon>
        <taxon>Pseudomonadota</taxon>
        <taxon>Betaproteobacteria</taxon>
        <taxon>Burkholderiales</taxon>
        <taxon>Sphaerotilaceae</taxon>
        <taxon>Ideonella</taxon>
    </lineage>
</organism>
<evidence type="ECO:0000313" key="2">
    <source>
        <dbReference type="EMBL" id="MBQ0935410.1"/>
    </source>
</evidence>
<name>A0ABS5DW83_9BURK</name>
<sequence>MVNLTTGLLILFWLTVITTLAWIFITAARSLLQPQPVLLPLVRPAEPETIAPAPDTGASGHVRLRGAWSLQTAHIEERA</sequence>
<protein>
    <submittedName>
        <fullName evidence="2">Uncharacterized protein</fullName>
    </submittedName>
</protein>
<feature type="transmembrane region" description="Helical" evidence="1">
    <location>
        <begin position="6"/>
        <end position="25"/>
    </location>
</feature>
<keyword evidence="1" id="KW-0812">Transmembrane</keyword>
<keyword evidence="1" id="KW-0472">Membrane</keyword>
<gene>
    <name evidence="2" type="ORF">KAK11_08730</name>
</gene>
<dbReference type="Proteomes" id="UP000672097">
    <property type="component" value="Unassembled WGS sequence"/>
</dbReference>
<proteinExistence type="predicted"/>
<reference evidence="2 3" key="1">
    <citation type="submission" date="2021-04" db="EMBL/GenBank/DDBJ databases">
        <title>The genome sequence of type strain Ideonella paludis KCTC 32238.</title>
        <authorList>
            <person name="Liu Y."/>
        </authorList>
    </citation>
    <scope>NUCLEOTIDE SEQUENCE [LARGE SCALE GENOMIC DNA]</scope>
    <source>
        <strain evidence="2 3">KCTC 32238</strain>
    </source>
</reference>
<evidence type="ECO:0000256" key="1">
    <source>
        <dbReference type="SAM" id="Phobius"/>
    </source>
</evidence>
<keyword evidence="1" id="KW-1133">Transmembrane helix</keyword>
<keyword evidence="3" id="KW-1185">Reference proteome</keyword>